<proteinExistence type="inferred from homology"/>
<dbReference type="Proteomes" id="UP000625584">
    <property type="component" value="Unassembled WGS sequence"/>
</dbReference>
<keyword evidence="3 10" id="KW-0808">Transferase</keyword>
<evidence type="ECO:0000256" key="8">
    <source>
        <dbReference type="ARBA" id="ARBA00023157"/>
    </source>
</evidence>
<evidence type="ECO:0000256" key="9">
    <source>
        <dbReference type="ARBA" id="ARBA00047597"/>
    </source>
</evidence>
<feature type="non-terminal residue" evidence="11">
    <location>
        <position position="276"/>
    </location>
</feature>
<evidence type="ECO:0000256" key="3">
    <source>
        <dbReference type="ARBA" id="ARBA00022679"/>
    </source>
</evidence>
<dbReference type="PANTHER" id="PTHR10339:SF19">
    <property type="entry name" value="GPI-LINKED NAD(P)(+)--ARGININE ADP-RIBOSYLTRANSFERASE 1"/>
    <property type="match status" value="1"/>
</dbReference>
<dbReference type="InterPro" id="IPR050999">
    <property type="entry name" value="ADP-ribosyltransferase_ARG"/>
</dbReference>
<evidence type="ECO:0000256" key="6">
    <source>
        <dbReference type="ARBA" id="ARBA00022857"/>
    </source>
</evidence>
<evidence type="ECO:0000256" key="2">
    <source>
        <dbReference type="ARBA" id="ARBA00022676"/>
    </source>
</evidence>
<evidence type="ECO:0000313" key="12">
    <source>
        <dbReference type="Proteomes" id="UP000625584"/>
    </source>
</evidence>
<gene>
    <name evidence="11" type="primary">Madprt_7</name>
    <name evidence="11" type="ORF">PASAMO_R14632</name>
</gene>
<evidence type="ECO:0000313" key="11">
    <source>
        <dbReference type="EMBL" id="NXP96287.1"/>
    </source>
</evidence>
<dbReference type="GO" id="GO:0016779">
    <property type="term" value="F:nucleotidyltransferase activity"/>
    <property type="evidence" value="ECO:0007669"/>
    <property type="project" value="UniProtKB-KW"/>
</dbReference>
<comment type="catalytic activity">
    <reaction evidence="9 10">
        <text>L-arginyl-[protein] + NAD(+) = N(omega)-(ADP-D-ribosyl)-L-arginyl-[protein] + nicotinamide + H(+)</text>
        <dbReference type="Rhea" id="RHEA:19149"/>
        <dbReference type="Rhea" id="RHEA-COMP:10532"/>
        <dbReference type="Rhea" id="RHEA-COMP:15087"/>
        <dbReference type="ChEBI" id="CHEBI:15378"/>
        <dbReference type="ChEBI" id="CHEBI:17154"/>
        <dbReference type="ChEBI" id="CHEBI:29965"/>
        <dbReference type="ChEBI" id="CHEBI:57540"/>
        <dbReference type="ChEBI" id="CHEBI:142554"/>
        <dbReference type="EC" id="2.4.2.31"/>
    </reaction>
</comment>
<evidence type="ECO:0000256" key="4">
    <source>
        <dbReference type="ARBA" id="ARBA00022695"/>
    </source>
</evidence>
<dbReference type="FunFam" id="3.90.176.10:FF:000001">
    <property type="entry name" value="NAD(P)(+)--arginine ADP-ribosyltransferase"/>
    <property type="match status" value="1"/>
</dbReference>
<dbReference type="GO" id="GO:0106274">
    <property type="term" value="F:NAD+-protein-arginine ADP-ribosyltransferase activity"/>
    <property type="evidence" value="ECO:0007669"/>
    <property type="project" value="UniProtKB-EC"/>
</dbReference>
<keyword evidence="2 10" id="KW-0328">Glycosyltransferase</keyword>
<feature type="chain" id="PRO_5033113172" description="NAD(P)(+)--arginine ADP-ribosyltransferase" evidence="10">
    <location>
        <begin position="20"/>
        <end position="276"/>
    </location>
</feature>
<keyword evidence="4" id="KW-0548">Nucleotidyltransferase</keyword>
<dbReference type="PROSITE" id="PS51996">
    <property type="entry name" value="TR_MART"/>
    <property type="match status" value="1"/>
</dbReference>
<organism evidence="11 12">
    <name type="scientific">Passerina amoena</name>
    <name type="common">Lazuli bunting</name>
    <dbReference type="NCBI Taxonomy" id="142471"/>
    <lineage>
        <taxon>Eukaryota</taxon>
        <taxon>Metazoa</taxon>
        <taxon>Chordata</taxon>
        <taxon>Craniata</taxon>
        <taxon>Vertebrata</taxon>
        <taxon>Euteleostomi</taxon>
        <taxon>Archelosauria</taxon>
        <taxon>Archosauria</taxon>
        <taxon>Dinosauria</taxon>
        <taxon>Saurischia</taxon>
        <taxon>Theropoda</taxon>
        <taxon>Coelurosauria</taxon>
        <taxon>Aves</taxon>
        <taxon>Neognathae</taxon>
        <taxon>Neoaves</taxon>
        <taxon>Telluraves</taxon>
        <taxon>Australaves</taxon>
        <taxon>Passeriformes</taxon>
        <taxon>Cardinalidae</taxon>
        <taxon>Passerina</taxon>
    </lineage>
</organism>
<dbReference type="GO" id="GO:0046677">
    <property type="term" value="P:response to antibiotic"/>
    <property type="evidence" value="ECO:0007669"/>
    <property type="project" value="UniProtKB-ARBA"/>
</dbReference>
<keyword evidence="12" id="KW-1185">Reference proteome</keyword>
<dbReference type="AlphaFoldDB" id="A0A852DUX2"/>
<evidence type="ECO:0000256" key="5">
    <source>
        <dbReference type="ARBA" id="ARBA00022729"/>
    </source>
</evidence>
<dbReference type="PROSITE" id="PS01291">
    <property type="entry name" value="ART"/>
    <property type="match status" value="1"/>
</dbReference>
<dbReference type="PRINTS" id="PR00970">
    <property type="entry name" value="RIBTRNSFRASE"/>
</dbReference>
<feature type="signal peptide" evidence="10">
    <location>
        <begin position="1"/>
        <end position="19"/>
    </location>
</feature>
<feature type="non-terminal residue" evidence="11">
    <location>
        <position position="1"/>
    </location>
</feature>
<comment type="similarity">
    <text evidence="1 10">Belongs to the Arg-specific ADP-ribosyltransferase family.</text>
</comment>
<dbReference type="EMBL" id="WBNP01055763">
    <property type="protein sequence ID" value="NXP96287.1"/>
    <property type="molecule type" value="Genomic_DNA"/>
</dbReference>
<dbReference type="InterPro" id="IPR000768">
    <property type="entry name" value="ART"/>
</dbReference>
<sequence length="276" mass="30257">MALLAQTLALLAMAMATTAVNVIPLDMAPDSFDDQYRGCVPAMKAALPALNRSEFEQNKKFAEVWVKAAAEWQSHWPPESPLSPDQATAIMAFATIDLFSMFSDAVSVAGRSSQEYRDNFHFKTLHFLLTDALATLRDAQKGQCRDAFLQVCDSRFEAQHGDTIRFGLFMPVFLSKPIGECSNSTTLELRTCHGAEIPFYTIQPELKIMLIPPFETFNVTQYTQEGDKTQIQLQSTGTYSKYNCKLLGGGSVPSAPFHVGGLLLATTALAVATGIL</sequence>
<evidence type="ECO:0000256" key="1">
    <source>
        <dbReference type="ARBA" id="ARBA00009558"/>
    </source>
</evidence>
<dbReference type="Gene3D" id="3.90.176.10">
    <property type="entry name" value="Toxin ADP-ribosyltransferase, Chain A, domain 1"/>
    <property type="match status" value="1"/>
</dbReference>
<keyword evidence="8" id="KW-1015">Disulfide bond</keyword>
<keyword evidence="6 10" id="KW-0521">NADP</keyword>
<dbReference type="GO" id="GO:0044194">
    <property type="term" value="C:cytolytic granule"/>
    <property type="evidence" value="ECO:0007669"/>
    <property type="project" value="UniProtKB-ARBA"/>
</dbReference>
<accession>A0A852DUX2</accession>
<name>A0A852DUX2_PASAF</name>
<dbReference type="PANTHER" id="PTHR10339">
    <property type="entry name" value="ADP-RIBOSYLTRANSFERASE"/>
    <property type="match status" value="1"/>
</dbReference>
<dbReference type="EC" id="2.4.2.31" evidence="10"/>
<dbReference type="Pfam" id="PF01129">
    <property type="entry name" value="ART"/>
    <property type="match status" value="1"/>
</dbReference>
<comment type="caution">
    <text evidence="11">The sequence shown here is derived from an EMBL/GenBank/DDBJ whole genome shotgun (WGS) entry which is preliminary data.</text>
</comment>
<dbReference type="GO" id="GO:0005615">
    <property type="term" value="C:extracellular space"/>
    <property type="evidence" value="ECO:0007669"/>
    <property type="project" value="UniProtKB-ARBA"/>
</dbReference>
<protein>
    <recommendedName>
        <fullName evidence="10">NAD(P)(+)--arginine ADP-ribosyltransferase</fullName>
        <ecNumber evidence="10">2.4.2.31</ecNumber>
    </recommendedName>
    <alternativeName>
        <fullName evidence="10">Mono(ADP-ribosyl)transferase</fullName>
    </alternativeName>
</protein>
<reference evidence="11" key="1">
    <citation type="submission" date="2019-09" db="EMBL/GenBank/DDBJ databases">
        <title>Bird 10,000 Genomes (B10K) Project - Family phase.</title>
        <authorList>
            <person name="Zhang G."/>
        </authorList>
    </citation>
    <scope>NUCLEOTIDE SEQUENCE</scope>
    <source>
        <strain evidence="11">OUT-0017</strain>
        <tissue evidence="11">Muscle</tissue>
    </source>
</reference>
<evidence type="ECO:0000256" key="7">
    <source>
        <dbReference type="ARBA" id="ARBA00023027"/>
    </source>
</evidence>
<evidence type="ECO:0000256" key="10">
    <source>
        <dbReference type="RuleBase" id="RU361228"/>
    </source>
</evidence>
<dbReference type="GO" id="GO:0003950">
    <property type="term" value="F:NAD+ poly-ADP-ribosyltransferase activity"/>
    <property type="evidence" value="ECO:0007669"/>
    <property type="project" value="TreeGrafter"/>
</dbReference>
<keyword evidence="5 10" id="KW-0732">Signal</keyword>
<dbReference type="SUPFAM" id="SSF56399">
    <property type="entry name" value="ADP-ribosylation"/>
    <property type="match status" value="1"/>
</dbReference>
<keyword evidence="7 10" id="KW-0520">NAD</keyword>